<name>A0ABU6T163_9FABA</name>
<feature type="region of interest" description="Disordered" evidence="1">
    <location>
        <begin position="25"/>
        <end position="67"/>
    </location>
</feature>
<evidence type="ECO:0000256" key="1">
    <source>
        <dbReference type="SAM" id="MobiDB-lite"/>
    </source>
</evidence>
<feature type="compositionally biased region" description="Polar residues" evidence="1">
    <location>
        <begin position="25"/>
        <end position="47"/>
    </location>
</feature>
<protein>
    <submittedName>
        <fullName evidence="2">Uncharacterized protein</fullName>
    </submittedName>
</protein>
<gene>
    <name evidence="2" type="ORF">PIB30_106245</name>
</gene>
<feature type="non-terminal residue" evidence="2">
    <location>
        <position position="1"/>
    </location>
</feature>
<evidence type="ECO:0000313" key="3">
    <source>
        <dbReference type="Proteomes" id="UP001341840"/>
    </source>
</evidence>
<evidence type="ECO:0000313" key="2">
    <source>
        <dbReference type="EMBL" id="MED6141713.1"/>
    </source>
</evidence>
<reference evidence="2 3" key="1">
    <citation type="journal article" date="2023" name="Plants (Basel)">
        <title>Bridging the Gap: Combining Genomics and Transcriptomics Approaches to Understand Stylosanthes scabra, an Orphan Legume from the Brazilian Caatinga.</title>
        <authorList>
            <person name="Ferreira-Neto J.R.C."/>
            <person name="da Silva M.D."/>
            <person name="Binneck E."/>
            <person name="de Melo N.F."/>
            <person name="da Silva R.H."/>
            <person name="de Melo A.L.T.M."/>
            <person name="Pandolfi V."/>
            <person name="Bustamante F.O."/>
            <person name="Brasileiro-Vidal A.C."/>
            <person name="Benko-Iseppon A.M."/>
        </authorList>
    </citation>
    <scope>NUCLEOTIDE SEQUENCE [LARGE SCALE GENOMIC DNA]</scope>
    <source>
        <tissue evidence="2">Leaves</tissue>
    </source>
</reference>
<sequence>FQVTEQVIATIRGDQKIGRECYNASLRTNTPKPKPSSSVNAVYSANTPPLDELDPRSDIQERPSPTNQLEKVQLTNDANRITYIGNAFSADDRTQLINLLR</sequence>
<accession>A0ABU6T163</accession>
<proteinExistence type="predicted"/>
<dbReference type="EMBL" id="JASCZI010064550">
    <property type="protein sequence ID" value="MED6141713.1"/>
    <property type="molecule type" value="Genomic_DNA"/>
</dbReference>
<comment type="caution">
    <text evidence="2">The sequence shown here is derived from an EMBL/GenBank/DDBJ whole genome shotgun (WGS) entry which is preliminary data.</text>
</comment>
<keyword evidence="3" id="KW-1185">Reference proteome</keyword>
<organism evidence="2 3">
    <name type="scientific">Stylosanthes scabra</name>
    <dbReference type="NCBI Taxonomy" id="79078"/>
    <lineage>
        <taxon>Eukaryota</taxon>
        <taxon>Viridiplantae</taxon>
        <taxon>Streptophyta</taxon>
        <taxon>Embryophyta</taxon>
        <taxon>Tracheophyta</taxon>
        <taxon>Spermatophyta</taxon>
        <taxon>Magnoliopsida</taxon>
        <taxon>eudicotyledons</taxon>
        <taxon>Gunneridae</taxon>
        <taxon>Pentapetalae</taxon>
        <taxon>rosids</taxon>
        <taxon>fabids</taxon>
        <taxon>Fabales</taxon>
        <taxon>Fabaceae</taxon>
        <taxon>Papilionoideae</taxon>
        <taxon>50 kb inversion clade</taxon>
        <taxon>dalbergioids sensu lato</taxon>
        <taxon>Dalbergieae</taxon>
        <taxon>Pterocarpus clade</taxon>
        <taxon>Stylosanthes</taxon>
    </lineage>
</organism>
<dbReference type="Proteomes" id="UP001341840">
    <property type="component" value="Unassembled WGS sequence"/>
</dbReference>